<dbReference type="InterPro" id="IPR025403">
    <property type="entry name" value="TgpA-like_C"/>
</dbReference>
<evidence type="ECO:0000313" key="4">
    <source>
        <dbReference type="EMBL" id="MDR6940003.1"/>
    </source>
</evidence>
<dbReference type="EMBL" id="JAVDUJ010000001">
    <property type="protein sequence ID" value="MDR6940003.1"/>
    <property type="molecule type" value="Genomic_DNA"/>
</dbReference>
<name>A0ABU1T3W4_9ACTO</name>
<accession>A0ABU1T3W4</accession>
<dbReference type="Proteomes" id="UP001266099">
    <property type="component" value="Unassembled WGS sequence"/>
</dbReference>
<feature type="compositionally biased region" description="Polar residues" evidence="1">
    <location>
        <begin position="274"/>
        <end position="283"/>
    </location>
</feature>
<evidence type="ECO:0000256" key="1">
    <source>
        <dbReference type="SAM" id="MobiDB-lite"/>
    </source>
</evidence>
<keyword evidence="5" id="KW-1185">Reference proteome</keyword>
<reference evidence="4 5" key="1">
    <citation type="submission" date="2023-07" db="EMBL/GenBank/DDBJ databases">
        <title>Sequencing the genomes of 1000 actinobacteria strains.</title>
        <authorList>
            <person name="Klenk H.-P."/>
        </authorList>
    </citation>
    <scope>NUCLEOTIDE SEQUENCE [LARGE SCALE GENOMIC DNA]</scope>
    <source>
        <strain evidence="4 5">DSM 15539</strain>
    </source>
</reference>
<feature type="region of interest" description="Disordered" evidence="1">
    <location>
        <begin position="259"/>
        <end position="283"/>
    </location>
</feature>
<dbReference type="Pfam" id="PF13559">
    <property type="entry name" value="DUF4129"/>
    <property type="match status" value="1"/>
</dbReference>
<protein>
    <recommendedName>
        <fullName evidence="3">Protein-glutamine gamma-glutamyltransferase-like C-terminal domain-containing protein</fullName>
    </recommendedName>
</protein>
<sequence>MMHPFPKIGRSGRRTSAALPPLFPRADFVVLSIRKARSLVPLGLLLLARTENDFTPVTPSPEDAREQALRELSQFKYQRDPSIWQRILEWAKSLLEKLLTGKTGELSLSEIVTLIFIAIAVIAFIYFSFHFGIQLRRKKVKATDARRRKSLFLDDSRSAAELFTAANEAEIQGDLNTAIIERFRGVIKHLAELGMIELRPGLTAMEAVKLAVQKTGHADLFDPVARYFDDIFYGSAQASQEQVALSAALAQFVQNVQPQTTQKQSRKSAHKTDFTQSTGGAGK</sequence>
<gene>
    <name evidence="4" type="ORF">J2S36_001546</name>
</gene>
<feature type="transmembrane region" description="Helical" evidence="2">
    <location>
        <begin position="111"/>
        <end position="129"/>
    </location>
</feature>
<comment type="caution">
    <text evidence="4">The sequence shown here is derived from an EMBL/GenBank/DDBJ whole genome shotgun (WGS) entry which is preliminary data.</text>
</comment>
<keyword evidence="2" id="KW-0812">Transmembrane</keyword>
<evidence type="ECO:0000259" key="3">
    <source>
        <dbReference type="Pfam" id="PF13559"/>
    </source>
</evidence>
<keyword evidence="2" id="KW-1133">Transmembrane helix</keyword>
<organism evidence="4 5">
    <name type="scientific">Arcanobacterium hippocoleae</name>
    <dbReference type="NCBI Taxonomy" id="149017"/>
    <lineage>
        <taxon>Bacteria</taxon>
        <taxon>Bacillati</taxon>
        <taxon>Actinomycetota</taxon>
        <taxon>Actinomycetes</taxon>
        <taxon>Actinomycetales</taxon>
        <taxon>Actinomycetaceae</taxon>
        <taxon>Arcanobacterium</taxon>
    </lineage>
</organism>
<dbReference type="RefSeq" id="WP_309957138.1">
    <property type="nucleotide sequence ID" value="NZ_JAVDUJ010000001.1"/>
</dbReference>
<proteinExistence type="predicted"/>
<evidence type="ECO:0000256" key="2">
    <source>
        <dbReference type="SAM" id="Phobius"/>
    </source>
</evidence>
<keyword evidence="2" id="KW-0472">Membrane</keyword>
<feature type="domain" description="Protein-glutamine gamma-glutamyltransferase-like C-terminal" evidence="3">
    <location>
        <begin position="183"/>
        <end position="245"/>
    </location>
</feature>
<evidence type="ECO:0000313" key="5">
    <source>
        <dbReference type="Proteomes" id="UP001266099"/>
    </source>
</evidence>